<dbReference type="EMBL" id="BJVI01000001">
    <property type="protein sequence ID" value="GEL16220.1"/>
    <property type="molecule type" value="Genomic_DNA"/>
</dbReference>
<accession>A0A511CUG1</accession>
<dbReference type="SUPFAM" id="SSF51445">
    <property type="entry name" value="(Trans)glycosidases"/>
    <property type="match status" value="1"/>
</dbReference>
<evidence type="ECO:0000256" key="4">
    <source>
        <dbReference type="ARBA" id="ARBA00022801"/>
    </source>
</evidence>
<evidence type="ECO:0000313" key="7">
    <source>
        <dbReference type="EMBL" id="GEL16220.1"/>
    </source>
</evidence>
<sequence>MAGMAGVAATAACIGPFPTDSAAPPSRAPEVPVGPPRVLPPIDHVRGADLSFTLQLEAVGRTFSDRGRTAPVEQLLAARGANLVRLRLWVNPPPATNDLATALVLGRRANSAGCHLLLDLHYSDFWADPGIQAPPAAWTGQDLARLGRTVHGYTRDVVAAFVAQGTPPAMIQIGNEVSRGMLWPLGAIYRDGGERWDAFAELLKAGVAGAREGAPNGVQTIVHVETGGDNLACRHFYDNIGRRGVEFDLIGLSYFPWWHGSLPMLRANMADLAPRYGKDVLIVETGYPWILPDTDGVSYYVSKPAQLPERDRFPATPDGQAAFFEQLRAIRSEVPDGRGFGFVAWEPAWMPEIRASRGEENRYANITMFDWYGAGLPSLGAFRA</sequence>
<dbReference type="GO" id="GO:0015926">
    <property type="term" value="F:glucosidase activity"/>
    <property type="evidence" value="ECO:0007669"/>
    <property type="project" value="InterPro"/>
</dbReference>
<proteinExistence type="inferred from homology"/>
<dbReference type="Proteomes" id="UP000321328">
    <property type="component" value="Unassembled WGS sequence"/>
</dbReference>
<reference evidence="7 8" key="1">
    <citation type="submission" date="2019-07" db="EMBL/GenBank/DDBJ databases">
        <title>Whole genome shotgun sequence of Pseudonocardia asaccharolytica NBRC 16224.</title>
        <authorList>
            <person name="Hosoyama A."/>
            <person name="Uohara A."/>
            <person name="Ohji S."/>
            <person name="Ichikawa N."/>
        </authorList>
    </citation>
    <scope>NUCLEOTIDE SEQUENCE [LARGE SCALE GENOMIC DNA]</scope>
    <source>
        <strain evidence="7 8">NBRC 16224</strain>
    </source>
</reference>
<dbReference type="AlphaFoldDB" id="A0A511CUG1"/>
<comment type="catalytic activity">
    <reaction evidence="1 6">
        <text>The enzyme specifically hydrolyzes (1-&gt;4)-beta-D-galactosidic linkages in type I arabinogalactans.</text>
        <dbReference type="EC" id="3.2.1.89"/>
    </reaction>
</comment>
<dbReference type="PANTHER" id="PTHR34983">
    <property type="entry name" value="ARABINOGALACTAN ENDO-BETA-1,4-GALACTANASE A"/>
    <property type="match status" value="1"/>
</dbReference>
<name>A0A511CUG1_9PSEU</name>
<dbReference type="Pfam" id="PF07745">
    <property type="entry name" value="Glyco_hydro_53"/>
    <property type="match status" value="1"/>
</dbReference>
<keyword evidence="4 6" id="KW-0378">Hydrolase</keyword>
<keyword evidence="5 6" id="KW-0326">Glycosidase</keyword>
<comment type="caution">
    <text evidence="7">The sequence shown here is derived from an EMBL/GenBank/DDBJ whole genome shotgun (WGS) entry which is preliminary data.</text>
</comment>
<evidence type="ECO:0000256" key="3">
    <source>
        <dbReference type="ARBA" id="ARBA00012556"/>
    </source>
</evidence>
<dbReference type="EC" id="3.2.1.89" evidence="3 6"/>
<dbReference type="Gene3D" id="3.20.20.80">
    <property type="entry name" value="Glycosidases"/>
    <property type="match status" value="1"/>
</dbReference>
<evidence type="ECO:0000256" key="2">
    <source>
        <dbReference type="ARBA" id="ARBA00010687"/>
    </source>
</evidence>
<organism evidence="7 8">
    <name type="scientific">Pseudonocardia asaccharolytica DSM 44247 = NBRC 16224</name>
    <dbReference type="NCBI Taxonomy" id="1123024"/>
    <lineage>
        <taxon>Bacteria</taxon>
        <taxon>Bacillati</taxon>
        <taxon>Actinomycetota</taxon>
        <taxon>Actinomycetes</taxon>
        <taxon>Pseudonocardiales</taxon>
        <taxon>Pseudonocardiaceae</taxon>
        <taxon>Pseudonocardia</taxon>
    </lineage>
</organism>
<gene>
    <name evidence="7" type="ORF">PA7_00570</name>
</gene>
<evidence type="ECO:0000313" key="8">
    <source>
        <dbReference type="Proteomes" id="UP000321328"/>
    </source>
</evidence>
<dbReference type="GO" id="GO:0045490">
    <property type="term" value="P:pectin catabolic process"/>
    <property type="evidence" value="ECO:0007669"/>
    <property type="project" value="TreeGrafter"/>
</dbReference>
<dbReference type="GO" id="GO:0031218">
    <property type="term" value="F:arabinogalactan endo-1,4-beta-galactosidase activity"/>
    <property type="evidence" value="ECO:0007669"/>
    <property type="project" value="UniProtKB-EC"/>
</dbReference>
<comment type="similarity">
    <text evidence="2 6">Belongs to the glycosyl hydrolase 53 family.</text>
</comment>
<dbReference type="STRING" id="1123024.GCA_000423625_01134"/>
<evidence type="ECO:0000256" key="6">
    <source>
        <dbReference type="RuleBase" id="RU361192"/>
    </source>
</evidence>
<dbReference type="PANTHER" id="PTHR34983:SF1">
    <property type="entry name" value="ARABINOGALACTAN ENDO-BETA-1,4-GALACTANASE A"/>
    <property type="match status" value="1"/>
</dbReference>
<evidence type="ECO:0000256" key="5">
    <source>
        <dbReference type="ARBA" id="ARBA00023295"/>
    </source>
</evidence>
<keyword evidence="8" id="KW-1185">Reference proteome</keyword>
<evidence type="ECO:0000256" key="1">
    <source>
        <dbReference type="ARBA" id="ARBA00001695"/>
    </source>
</evidence>
<dbReference type="InterPro" id="IPR017853">
    <property type="entry name" value="GH"/>
</dbReference>
<dbReference type="InterPro" id="IPR011683">
    <property type="entry name" value="Glyco_hydro_53"/>
</dbReference>
<protein>
    <recommendedName>
        <fullName evidence="3 6">Arabinogalactan endo-beta-1,4-galactanase</fullName>
        <ecNumber evidence="3 6">3.2.1.89</ecNumber>
    </recommendedName>
</protein>